<reference evidence="1 2" key="1">
    <citation type="journal article" date="2015" name="Nat. Commun.">
        <title>Lucilia cuprina genome unlocks parasitic fly biology to underpin future interventions.</title>
        <authorList>
            <person name="Anstead C.A."/>
            <person name="Korhonen P.K."/>
            <person name="Young N.D."/>
            <person name="Hall R.S."/>
            <person name="Jex A.R."/>
            <person name="Murali S.C."/>
            <person name="Hughes D.S."/>
            <person name="Lee S.F."/>
            <person name="Perry T."/>
            <person name="Stroehlein A.J."/>
            <person name="Ansell B.R."/>
            <person name="Breugelmans B."/>
            <person name="Hofmann A."/>
            <person name="Qu J."/>
            <person name="Dugan S."/>
            <person name="Lee S.L."/>
            <person name="Chao H."/>
            <person name="Dinh H."/>
            <person name="Han Y."/>
            <person name="Doddapaneni H.V."/>
            <person name="Worley K.C."/>
            <person name="Muzny D.M."/>
            <person name="Ioannidis P."/>
            <person name="Waterhouse R.M."/>
            <person name="Zdobnov E.M."/>
            <person name="James P.J."/>
            <person name="Bagnall N.H."/>
            <person name="Kotze A.C."/>
            <person name="Gibbs R.A."/>
            <person name="Richards S."/>
            <person name="Batterham P."/>
            <person name="Gasser R.B."/>
        </authorList>
    </citation>
    <scope>NUCLEOTIDE SEQUENCE [LARGE SCALE GENOMIC DNA]</scope>
    <source>
        <strain evidence="1 2">LS</strain>
        <tissue evidence="1">Full body</tissue>
    </source>
</reference>
<evidence type="ECO:0000313" key="2">
    <source>
        <dbReference type="Proteomes" id="UP000037069"/>
    </source>
</evidence>
<protein>
    <submittedName>
        <fullName evidence="1">Uncharacterized protein</fullName>
    </submittedName>
</protein>
<dbReference type="Proteomes" id="UP000037069">
    <property type="component" value="Unassembled WGS sequence"/>
</dbReference>
<name>A0A0L0C7C5_LUCCU</name>
<dbReference type="AlphaFoldDB" id="A0A0L0C7C5"/>
<dbReference type="EMBL" id="JRES01000817">
    <property type="protein sequence ID" value="KNC28175.1"/>
    <property type="molecule type" value="Genomic_DNA"/>
</dbReference>
<organism evidence="1 2">
    <name type="scientific">Lucilia cuprina</name>
    <name type="common">Green bottle fly</name>
    <name type="synonym">Australian sheep blowfly</name>
    <dbReference type="NCBI Taxonomy" id="7375"/>
    <lineage>
        <taxon>Eukaryota</taxon>
        <taxon>Metazoa</taxon>
        <taxon>Ecdysozoa</taxon>
        <taxon>Arthropoda</taxon>
        <taxon>Hexapoda</taxon>
        <taxon>Insecta</taxon>
        <taxon>Pterygota</taxon>
        <taxon>Neoptera</taxon>
        <taxon>Endopterygota</taxon>
        <taxon>Diptera</taxon>
        <taxon>Brachycera</taxon>
        <taxon>Muscomorpha</taxon>
        <taxon>Oestroidea</taxon>
        <taxon>Calliphoridae</taxon>
        <taxon>Luciliinae</taxon>
        <taxon>Lucilia</taxon>
    </lineage>
</organism>
<sequence length="135" mass="15594">MISIHRRSCLRVCSGFRTISAEAANDMESTGAIYIALGMITHQDAKMPRGRRNCGACSFYLPPILRIKNMVRVMHTRRTKHRKYNRNHDGVRTQLVHGKRIFNILQDESHTITNAIHNSEITMDTLRTTLKYMHS</sequence>
<accession>A0A0L0C7C5</accession>
<gene>
    <name evidence="1" type="ORF">FF38_13231</name>
</gene>
<evidence type="ECO:0000313" key="1">
    <source>
        <dbReference type="EMBL" id="KNC28175.1"/>
    </source>
</evidence>
<proteinExistence type="predicted"/>
<keyword evidence="2" id="KW-1185">Reference proteome</keyword>
<comment type="caution">
    <text evidence="1">The sequence shown here is derived from an EMBL/GenBank/DDBJ whole genome shotgun (WGS) entry which is preliminary data.</text>
</comment>